<reference evidence="6" key="1">
    <citation type="submission" date="2025-08" db="UniProtKB">
        <authorList>
            <consortium name="Ensembl"/>
        </authorList>
    </citation>
    <scope>IDENTIFICATION</scope>
</reference>
<reference evidence="6" key="2">
    <citation type="submission" date="2025-09" db="UniProtKB">
        <authorList>
            <consortium name="Ensembl"/>
        </authorList>
    </citation>
    <scope>IDENTIFICATION</scope>
</reference>
<dbReference type="GO" id="GO:0008270">
    <property type="term" value="F:zinc ion binding"/>
    <property type="evidence" value="ECO:0007669"/>
    <property type="project" value="UniProtKB-KW"/>
</dbReference>
<keyword evidence="7" id="KW-1185">Reference proteome</keyword>
<dbReference type="Ensembl" id="ENSPCET00000026757.1">
    <property type="protein sequence ID" value="ENSPCEP00000025893.1"/>
    <property type="gene ID" value="ENSPCEG00000019463.1"/>
</dbReference>
<feature type="domain" description="RING-type" evidence="5">
    <location>
        <begin position="18"/>
        <end position="54"/>
    </location>
</feature>
<evidence type="ECO:0000256" key="4">
    <source>
        <dbReference type="PROSITE-ProRule" id="PRU00175"/>
    </source>
</evidence>
<evidence type="ECO:0000313" key="7">
    <source>
        <dbReference type="Proteomes" id="UP000694393"/>
    </source>
</evidence>
<evidence type="ECO:0000259" key="5">
    <source>
        <dbReference type="PROSITE" id="PS50089"/>
    </source>
</evidence>
<keyword evidence="2 4" id="KW-0863">Zinc-finger</keyword>
<evidence type="ECO:0000256" key="1">
    <source>
        <dbReference type="ARBA" id="ARBA00022723"/>
    </source>
</evidence>
<dbReference type="Proteomes" id="UP000694393">
    <property type="component" value="Unplaced"/>
</dbReference>
<dbReference type="SUPFAM" id="SSF57850">
    <property type="entry name" value="RING/U-box"/>
    <property type="match status" value="1"/>
</dbReference>
<evidence type="ECO:0000313" key="6">
    <source>
        <dbReference type="Ensembl" id="ENSPCEP00000025893.1"/>
    </source>
</evidence>
<dbReference type="InterPro" id="IPR013083">
    <property type="entry name" value="Znf_RING/FYVE/PHD"/>
</dbReference>
<evidence type="ECO:0000256" key="3">
    <source>
        <dbReference type="ARBA" id="ARBA00022833"/>
    </source>
</evidence>
<keyword evidence="3" id="KW-0862">Zinc</keyword>
<dbReference type="InterPro" id="IPR017907">
    <property type="entry name" value="Znf_RING_CS"/>
</dbReference>
<dbReference type="PROSITE" id="PS50089">
    <property type="entry name" value="ZF_RING_2"/>
    <property type="match status" value="1"/>
</dbReference>
<keyword evidence="1" id="KW-0479">Metal-binding</keyword>
<proteinExistence type="predicted"/>
<dbReference type="Pfam" id="PF13923">
    <property type="entry name" value="zf-C3HC4_2"/>
    <property type="match status" value="1"/>
</dbReference>
<dbReference type="InterPro" id="IPR001841">
    <property type="entry name" value="Znf_RING"/>
</dbReference>
<accession>A0A8C8SW33</accession>
<protein>
    <recommendedName>
        <fullName evidence="5">RING-type domain-containing protein</fullName>
    </recommendedName>
</protein>
<evidence type="ECO:0000256" key="2">
    <source>
        <dbReference type="ARBA" id="ARBA00022771"/>
    </source>
</evidence>
<name>A0A8C8SW33_9SAUR</name>
<sequence length="84" mass="9294">MGFDLDRFADPVDPDLKCQLCSKVLEEPLCTPCGHVFCAGCLLPWAVQQRLCPLRCDRWECPPLCTPLTVALLLCSCLEGPETV</sequence>
<organism evidence="6 7">
    <name type="scientific">Pelusios castaneus</name>
    <name type="common">West African mud turtle</name>
    <dbReference type="NCBI Taxonomy" id="367368"/>
    <lineage>
        <taxon>Eukaryota</taxon>
        <taxon>Metazoa</taxon>
        <taxon>Chordata</taxon>
        <taxon>Craniata</taxon>
        <taxon>Vertebrata</taxon>
        <taxon>Euteleostomi</taxon>
        <taxon>Archelosauria</taxon>
        <taxon>Testudinata</taxon>
        <taxon>Testudines</taxon>
        <taxon>Pleurodira</taxon>
        <taxon>Pelomedusidae</taxon>
        <taxon>Pelusios</taxon>
    </lineage>
</organism>
<dbReference type="AlphaFoldDB" id="A0A8C8SW33"/>
<dbReference type="Gene3D" id="3.30.40.10">
    <property type="entry name" value="Zinc/RING finger domain, C3HC4 (zinc finger)"/>
    <property type="match status" value="1"/>
</dbReference>
<dbReference type="PROSITE" id="PS00518">
    <property type="entry name" value="ZF_RING_1"/>
    <property type="match status" value="1"/>
</dbReference>